<dbReference type="InterPro" id="IPR006593">
    <property type="entry name" value="Cyt_b561/ferric_Rdtase_TM"/>
</dbReference>
<protein>
    <recommendedName>
        <fullName evidence="13">Cytochrome b561 domain-containing protein</fullName>
    </recommendedName>
</protein>
<comment type="cofactor">
    <cofactor evidence="1">
        <name>heme b</name>
        <dbReference type="ChEBI" id="CHEBI:60344"/>
    </cofactor>
</comment>
<feature type="chain" id="PRO_5011965723" description="Cytochrome b561 domain-containing protein" evidence="12">
    <location>
        <begin position="21"/>
        <end position="202"/>
    </location>
</feature>
<evidence type="ECO:0000256" key="4">
    <source>
        <dbReference type="ARBA" id="ARBA00022617"/>
    </source>
</evidence>
<dbReference type="GO" id="GO:0046872">
    <property type="term" value="F:metal ion binding"/>
    <property type="evidence" value="ECO:0007669"/>
    <property type="project" value="UniProtKB-KW"/>
</dbReference>
<keyword evidence="3" id="KW-0813">Transport</keyword>
<feature type="transmembrane region" description="Helical" evidence="11">
    <location>
        <begin position="142"/>
        <end position="163"/>
    </location>
</feature>
<evidence type="ECO:0000259" key="13">
    <source>
        <dbReference type="PROSITE" id="PS50939"/>
    </source>
</evidence>
<dbReference type="SMART" id="SM00665">
    <property type="entry name" value="B561"/>
    <property type="match status" value="1"/>
</dbReference>
<dbReference type="Proteomes" id="UP000193642">
    <property type="component" value="Unassembled WGS sequence"/>
</dbReference>
<sequence>MSILTLSTSLITLAATITLAQPYIPTLSTSLFSWHPVLMALFFWSTITASVLLKQKSPSTLLYHALLQVVAVVAITAGFVVEYYNKDLNKRAHFTSWHGVLGGTATLLCLVVALFGDAVYWFPKAVFGSLVKARKWYEVKKYAGTFATLISVIAGVIGVNAYASVDQNVKLGISGVLTLTTLLLIVIPSSVPAKKVKNDKDN</sequence>
<feature type="transmembrane region" description="Helical" evidence="11">
    <location>
        <begin position="36"/>
        <end position="53"/>
    </location>
</feature>
<dbReference type="EMBL" id="MCGO01000055">
    <property type="protein sequence ID" value="ORY36461.1"/>
    <property type="molecule type" value="Genomic_DNA"/>
</dbReference>
<keyword evidence="12" id="KW-0732">Signal</keyword>
<feature type="transmembrane region" description="Helical" evidence="11">
    <location>
        <begin position="60"/>
        <end position="81"/>
    </location>
</feature>
<keyword evidence="6" id="KW-0479">Metal-binding</keyword>
<dbReference type="InterPro" id="IPR045150">
    <property type="entry name" value="CYB561D1/2"/>
</dbReference>
<accession>A0A1Y2BNY6</accession>
<feature type="domain" description="Cytochrome b561" evidence="13">
    <location>
        <begin position="1"/>
        <end position="196"/>
    </location>
</feature>
<keyword evidence="10 11" id="KW-0472">Membrane</keyword>
<dbReference type="PANTHER" id="PTHR15422:SF45">
    <property type="entry name" value="CYTOCHROME B561 DOMAIN-CONTAINING PROTEIN"/>
    <property type="match status" value="1"/>
</dbReference>
<evidence type="ECO:0000256" key="11">
    <source>
        <dbReference type="SAM" id="Phobius"/>
    </source>
</evidence>
<comment type="caution">
    <text evidence="14">The sequence shown here is derived from an EMBL/GenBank/DDBJ whole genome shotgun (WGS) entry which is preliminary data.</text>
</comment>
<comment type="subcellular location">
    <subcellularLocation>
        <location evidence="2">Membrane</location>
        <topology evidence="2">Multi-pass membrane protein</topology>
    </subcellularLocation>
</comment>
<evidence type="ECO:0000256" key="3">
    <source>
        <dbReference type="ARBA" id="ARBA00022448"/>
    </source>
</evidence>
<dbReference type="AlphaFoldDB" id="A0A1Y2BNY6"/>
<evidence type="ECO:0000256" key="12">
    <source>
        <dbReference type="SAM" id="SignalP"/>
    </source>
</evidence>
<reference evidence="14 15" key="1">
    <citation type="submission" date="2016-07" db="EMBL/GenBank/DDBJ databases">
        <title>Pervasive Adenine N6-methylation of Active Genes in Fungi.</title>
        <authorList>
            <consortium name="DOE Joint Genome Institute"/>
            <person name="Mondo S.J."/>
            <person name="Dannebaum R.O."/>
            <person name="Kuo R.C."/>
            <person name="Labutti K."/>
            <person name="Haridas S."/>
            <person name="Kuo A."/>
            <person name="Salamov A."/>
            <person name="Ahrendt S.R."/>
            <person name="Lipzen A."/>
            <person name="Sullivan W."/>
            <person name="Andreopoulos W.B."/>
            <person name="Clum A."/>
            <person name="Lindquist E."/>
            <person name="Daum C."/>
            <person name="Ramamoorthy G.K."/>
            <person name="Gryganskyi A."/>
            <person name="Culley D."/>
            <person name="Magnuson J.K."/>
            <person name="James T.Y."/>
            <person name="O'Malley M.A."/>
            <person name="Stajich J.E."/>
            <person name="Spatafora J.W."/>
            <person name="Visel A."/>
            <person name="Grigoriev I.V."/>
        </authorList>
    </citation>
    <scope>NUCLEOTIDE SEQUENCE [LARGE SCALE GENOMIC DNA]</scope>
    <source>
        <strain evidence="14 15">JEL800</strain>
    </source>
</reference>
<evidence type="ECO:0000256" key="9">
    <source>
        <dbReference type="ARBA" id="ARBA00023004"/>
    </source>
</evidence>
<dbReference type="OrthoDB" id="2157408at2759"/>
<dbReference type="Gene3D" id="1.20.120.1770">
    <property type="match status" value="1"/>
</dbReference>
<evidence type="ECO:0000313" key="14">
    <source>
        <dbReference type="EMBL" id="ORY36461.1"/>
    </source>
</evidence>
<organism evidence="14 15">
    <name type="scientific">Rhizoclosmatium globosum</name>
    <dbReference type="NCBI Taxonomy" id="329046"/>
    <lineage>
        <taxon>Eukaryota</taxon>
        <taxon>Fungi</taxon>
        <taxon>Fungi incertae sedis</taxon>
        <taxon>Chytridiomycota</taxon>
        <taxon>Chytridiomycota incertae sedis</taxon>
        <taxon>Chytridiomycetes</taxon>
        <taxon>Chytridiales</taxon>
        <taxon>Chytriomycetaceae</taxon>
        <taxon>Rhizoclosmatium</taxon>
    </lineage>
</organism>
<keyword evidence="7" id="KW-0249">Electron transport</keyword>
<feature type="signal peptide" evidence="12">
    <location>
        <begin position="1"/>
        <end position="20"/>
    </location>
</feature>
<keyword evidence="5 11" id="KW-0812">Transmembrane</keyword>
<feature type="transmembrane region" description="Helical" evidence="11">
    <location>
        <begin position="169"/>
        <end position="187"/>
    </location>
</feature>
<dbReference type="PANTHER" id="PTHR15422">
    <property type="entry name" value="OS05G0565100 PROTEIN"/>
    <property type="match status" value="1"/>
</dbReference>
<keyword evidence="8 11" id="KW-1133">Transmembrane helix</keyword>
<feature type="transmembrane region" description="Helical" evidence="11">
    <location>
        <begin position="101"/>
        <end position="122"/>
    </location>
</feature>
<evidence type="ECO:0000256" key="5">
    <source>
        <dbReference type="ARBA" id="ARBA00022692"/>
    </source>
</evidence>
<keyword evidence="4" id="KW-0349">Heme</keyword>
<dbReference type="GO" id="GO:0016020">
    <property type="term" value="C:membrane"/>
    <property type="evidence" value="ECO:0007669"/>
    <property type="project" value="UniProtKB-SubCell"/>
</dbReference>
<name>A0A1Y2BNY6_9FUNG</name>
<proteinExistence type="predicted"/>
<evidence type="ECO:0000256" key="7">
    <source>
        <dbReference type="ARBA" id="ARBA00022982"/>
    </source>
</evidence>
<keyword evidence="9" id="KW-0408">Iron</keyword>
<keyword evidence="15" id="KW-1185">Reference proteome</keyword>
<gene>
    <name evidence="14" type="ORF">BCR33DRAFT_721985</name>
</gene>
<evidence type="ECO:0000256" key="2">
    <source>
        <dbReference type="ARBA" id="ARBA00004141"/>
    </source>
</evidence>
<evidence type="ECO:0000256" key="10">
    <source>
        <dbReference type="ARBA" id="ARBA00023136"/>
    </source>
</evidence>
<dbReference type="PROSITE" id="PS50939">
    <property type="entry name" value="CYTOCHROME_B561"/>
    <property type="match status" value="1"/>
</dbReference>
<evidence type="ECO:0000256" key="8">
    <source>
        <dbReference type="ARBA" id="ARBA00022989"/>
    </source>
</evidence>
<dbReference type="GO" id="GO:0140575">
    <property type="term" value="F:transmembrane monodehydroascorbate reductase activity"/>
    <property type="evidence" value="ECO:0007669"/>
    <property type="project" value="InterPro"/>
</dbReference>
<evidence type="ECO:0000256" key="6">
    <source>
        <dbReference type="ARBA" id="ARBA00022723"/>
    </source>
</evidence>
<evidence type="ECO:0000313" key="15">
    <source>
        <dbReference type="Proteomes" id="UP000193642"/>
    </source>
</evidence>
<dbReference type="Pfam" id="PF03188">
    <property type="entry name" value="Cytochrom_B561"/>
    <property type="match status" value="1"/>
</dbReference>
<evidence type="ECO:0000256" key="1">
    <source>
        <dbReference type="ARBA" id="ARBA00001970"/>
    </source>
</evidence>